<name>A0A848IZL0_9BACT</name>
<dbReference type="Proteomes" id="UP000559010">
    <property type="component" value="Unassembled WGS sequence"/>
</dbReference>
<gene>
    <name evidence="2" type="ORF">HH304_09965</name>
</gene>
<sequence>MRILLALLLFILPVVSFAQVRKASIVGDELYSIKTKNSQSFLYLHQNDSTKNFDHAKYKIDNHEKISLNLSMEISTFDEMWKSAIDGKELEIKTIQVEKPEKFDDVLKTLAEYYLSLEEKPFLDDYDAIGKMIHQSKAYLPIYEYLHSKGLEVTGIKVERVGIAKAASLNNLGIKGNPIVPVPYLIYLQVN</sequence>
<proteinExistence type="predicted"/>
<protein>
    <submittedName>
        <fullName evidence="2">Uncharacterized protein</fullName>
    </submittedName>
</protein>
<evidence type="ECO:0000313" key="2">
    <source>
        <dbReference type="EMBL" id="NMM48725.1"/>
    </source>
</evidence>
<dbReference type="RefSeq" id="WP_169680921.1">
    <property type="nucleotide sequence ID" value="NZ_JABBNU010000005.1"/>
</dbReference>
<dbReference type="AlphaFoldDB" id="A0A848IZL0"/>
<keyword evidence="3" id="KW-1185">Reference proteome</keyword>
<organism evidence="2 3">
    <name type="scientific">Marinigracilibium pacificum</name>
    <dbReference type="NCBI Taxonomy" id="2729599"/>
    <lineage>
        <taxon>Bacteria</taxon>
        <taxon>Pseudomonadati</taxon>
        <taxon>Bacteroidota</taxon>
        <taxon>Cytophagia</taxon>
        <taxon>Cytophagales</taxon>
        <taxon>Flammeovirgaceae</taxon>
        <taxon>Marinigracilibium</taxon>
    </lineage>
</organism>
<comment type="caution">
    <text evidence="2">The sequence shown here is derived from an EMBL/GenBank/DDBJ whole genome shotgun (WGS) entry which is preliminary data.</text>
</comment>
<feature type="signal peptide" evidence="1">
    <location>
        <begin position="1"/>
        <end position="18"/>
    </location>
</feature>
<feature type="chain" id="PRO_5032600819" evidence="1">
    <location>
        <begin position="19"/>
        <end position="191"/>
    </location>
</feature>
<accession>A0A848IZL0</accession>
<dbReference type="EMBL" id="JABBNU010000005">
    <property type="protein sequence ID" value="NMM48725.1"/>
    <property type="molecule type" value="Genomic_DNA"/>
</dbReference>
<evidence type="ECO:0000256" key="1">
    <source>
        <dbReference type="SAM" id="SignalP"/>
    </source>
</evidence>
<keyword evidence="1" id="KW-0732">Signal</keyword>
<evidence type="ECO:0000313" key="3">
    <source>
        <dbReference type="Proteomes" id="UP000559010"/>
    </source>
</evidence>
<reference evidence="2 3" key="1">
    <citation type="submission" date="2020-04" db="EMBL/GenBank/DDBJ databases">
        <title>Flammeovirgaceae bacterium KN852 isolated from deep sea.</title>
        <authorList>
            <person name="Zhang D.-C."/>
        </authorList>
    </citation>
    <scope>NUCLEOTIDE SEQUENCE [LARGE SCALE GENOMIC DNA]</scope>
    <source>
        <strain evidence="2 3">KN852</strain>
    </source>
</reference>